<dbReference type="OrthoDB" id="4395072at2759"/>
<name>A0A6A6I875_9PLEO</name>
<sequence>MDKTGVFETRKIQAEASLEKGLSGAWVVHGNGLLGMIVAIYDHEPYAHMLPMQKVFSDIQTTFTSDGRHPHVDISIANVLEDARKYTESGSILSFRIQRDLDDEWSH</sequence>
<proteinExistence type="predicted"/>
<reference evidence="1" key="1">
    <citation type="journal article" date="2020" name="Stud. Mycol.">
        <title>101 Dothideomycetes genomes: a test case for predicting lifestyles and emergence of pathogens.</title>
        <authorList>
            <person name="Haridas S."/>
            <person name="Albert R."/>
            <person name="Binder M."/>
            <person name="Bloem J."/>
            <person name="Labutti K."/>
            <person name="Salamov A."/>
            <person name="Andreopoulos B."/>
            <person name="Baker S."/>
            <person name="Barry K."/>
            <person name="Bills G."/>
            <person name="Bluhm B."/>
            <person name="Cannon C."/>
            <person name="Castanera R."/>
            <person name="Culley D."/>
            <person name="Daum C."/>
            <person name="Ezra D."/>
            <person name="Gonzalez J."/>
            <person name="Henrissat B."/>
            <person name="Kuo A."/>
            <person name="Liang C."/>
            <person name="Lipzen A."/>
            <person name="Lutzoni F."/>
            <person name="Magnuson J."/>
            <person name="Mondo S."/>
            <person name="Nolan M."/>
            <person name="Ohm R."/>
            <person name="Pangilinan J."/>
            <person name="Park H.-J."/>
            <person name="Ramirez L."/>
            <person name="Alfaro M."/>
            <person name="Sun H."/>
            <person name="Tritt A."/>
            <person name="Yoshinaga Y."/>
            <person name="Zwiers L.-H."/>
            <person name="Turgeon B."/>
            <person name="Goodwin S."/>
            <person name="Spatafora J."/>
            <person name="Crous P."/>
            <person name="Grigoriev I."/>
        </authorList>
    </citation>
    <scope>NUCLEOTIDE SEQUENCE</scope>
    <source>
        <strain evidence="1">CBS 122368</strain>
    </source>
</reference>
<dbReference type="EMBL" id="ML987199">
    <property type="protein sequence ID" value="KAF2246162.1"/>
    <property type="molecule type" value="Genomic_DNA"/>
</dbReference>
<accession>A0A6A6I875</accession>
<dbReference type="GeneID" id="54585519"/>
<dbReference type="RefSeq" id="XP_033681166.1">
    <property type="nucleotide sequence ID" value="XM_033832189.1"/>
</dbReference>
<protein>
    <submittedName>
        <fullName evidence="1">Uncharacterized protein</fullName>
    </submittedName>
</protein>
<dbReference type="Proteomes" id="UP000800094">
    <property type="component" value="Unassembled WGS sequence"/>
</dbReference>
<gene>
    <name evidence="1" type="ORF">BU26DRAFT_553104</name>
</gene>
<evidence type="ECO:0000313" key="2">
    <source>
        <dbReference type="Proteomes" id="UP000800094"/>
    </source>
</evidence>
<organism evidence="1 2">
    <name type="scientific">Trematosphaeria pertusa</name>
    <dbReference type="NCBI Taxonomy" id="390896"/>
    <lineage>
        <taxon>Eukaryota</taxon>
        <taxon>Fungi</taxon>
        <taxon>Dikarya</taxon>
        <taxon>Ascomycota</taxon>
        <taxon>Pezizomycotina</taxon>
        <taxon>Dothideomycetes</taxon>
        <taxon>Pleosporomycetidae</taxon>
        <taxon>Pleosporales</taxon>
        <taxon>Massarineae</taxon>
        <taxon>Trematosphaeriaceae</taxon>
        <taxon>Trematosphaeria</taxon>
    </lineage>
</organism>
<evidence type="ECO:0000313" key="1">
    <source>
        <dbReference type="EMBL" id="KAF2246162.1"/>
    </source>
</evidence>
<keyword evidence="2" id="KW-1185">Reference proteome</keyword>
<dbReference type="AlphaFoldDB" id="A0A6A6I875"/>